<dbReference type="PANTHER" id="PTHR35152">
    <property type="entry name" value="DOMAIN SIGNALLING PROTEIN, PUTATIVE (AFU_ORTHOLOGUE AFUA_5G11310)-RELATED"/>
    <property type="match status" value="1"/>
</dbReference>
<name>A0AAD5U9K1_9FUNG</name>
<dbReference type="InterPro" id="IPR005330">
    <property type="entry name" value="MHYT_dom"/>
</dbReference>
<feature type="transmembrane region" description="Helical" evidence="2">
    <location>
        <begin position="356"/>
        <end position="377"/>
    </location>
</feature>
<feature type="transmembrane region" description="Helical" evidence="2">
    <location>
        <begin position="12"/>
        <end position="38"/>
    </location>
</feature>
<organism evidence="4 5">
    <name type="scientific">Boothiomyces macroporosus</name>
    <dbReference type="NCBI Taxonomy" id="261099"/>
    <lineage>
        <taxon>Eukaryota</taxon>
        <taxon>Fungi</taxon>
        <taxon>Fungi incertae sedis</taxon>
        <taxon>Chytridiomycota</taxon>
        <taxon>Chytridiomycota incertae sedis</taxon>
        <taxon>Chytridiomycetes</taxon>
        <taxon>Rhizophydiales</taxon>
        <taxon>Terramycetaceae</taxon>
        <taxon>Boothiomyces</taxon>
    </lineage>
</organism>
<feature type="transmembrane region" description="Helical" evidence="2">
    <location>
        <begin position="321"/>
        <end position="344"/>
    </location>
</feature>
<accession>A0AAD5U9K1</accession>
<evidence type="ECO:0000256" key="2">
    <source>
        <dbReference type="SAM" id="Phobius"/>
    </source>
</evidence>
<feature type="domain" description="MHYT" evidence="3">
    <location>
        <begin position="295"/>
        <end position="350"/>
    </location>
</feature>
<keyword evidence="2" id="KW-1133">Transmembrane helix</keyword>
<evidence type="ECO:0000313" key="5">
    <source>
        <dbReference type="Proteomes" id="UP001210925"/>
    </source>
</evidence>
<dbReference type="AlphaFoldDB" id="A0AAD5U9K1"/>
<gene>
    <name evidence="4" type="ORF">HK103_002217</name>
</gene>
<feature type="transmembrane region" description="Helical" evidence="2">
    <location>
        <begin position="286"/>
        <end position="309"/>
    </location>
</feature>
<proteinExistence type="predicted"/>
<sequence>MYVAVSWDWLIVFISFWAAVFGAFTSIEVICHLLRVLVERKLDRKAESSSQIGKNNTALKKSSVSLADNQKSFLDKMTDAKMTFLNMLIAAIALGACGIWGMHFIGIHSLSFFVIPDSLLDQEAAILAQGLLNNSYYVPLNLNVLYTTLSLFIGVLSVYFGLLTAAWAFGLFNPNVQNISNEMPDSDKDEQKTPVTPVSPNEVDKKLSLNAELVDSEEMPKLNESPLQSTMEKKKVAMRSNLSIRIPKTKQTALKRLMVKMKMEMDARKYLQKYTFFSLSKKNQAIFVLGGVLTGFGVAGMHYCGMAAMRIENVKMTMNPIHLSLSIIVAAVVATVALWILFFLRSKHAVFASSLVMGLAVCSMHYLATAGIIYEYVQGYNTEKVLWEISGFDNELVSAHLAFSIELGILNYVHRFLK</sequence>
<dbReference type="PANTHER" id="PTHR35152:SF1">
    <property type="entry name" value="DOMAIN SIGNALLING PROTEIN, PUTATIVE (AFU_ORTHOLOGUE AFUA_5G11310)-RELATED"/>
    <property type="match status" value="1"/>
</dbReference>
<reference evidence="4" key="1">
    <citation type="submission" date="2020-05" db="EMBL/GenBank/DDBJ databases">
        <title>Phylogenomic resolution of chytrid fungi.</title>
        <authorList>
            <person name="Stajich J.E."/>
            <person name="Amses K."/>
            <person name="Simmons R."/>
            <person name="Seto K."/>
            <person name="Myers J."/>
            <person name="Bonds A."/>
            <person name="Quandt C.A."/>
            <person name="Barry K."/>
            <person name="Liu P."/>
            <person name="Grigoriev I."/>
            <person name="Longcore J.E."/>
            <person name="James T.Y."/>
        </authorList>
    </citation>
    <scope>NUCLEOTIDE SEQUENCE</scope>
    <source>
        <strain evidence="4">PLAUS21</strain>
    </source>
</reference>
<comment type="caution">
    <text evidence="4">The sequence shown here is derived from an EMBL/GenBank/DDBJ whole genome shotgun (WGS) entry which is preliminary data.</text>
</comment>
<dbReference type="EMBL" id="JADGKB010000174">
    <property type="protein sequence ID" value="KAJ3251633.1"/>
    <property type="molecule type" value="Genomic_DNA"/>
</dbReference>
<evidence type="ECO:0000313" key="4">
    <source>
        <dbReference type="EMBL" id="KAJ3251633.1"/>
    </source>
</evidence>
<keyword evidence="2" id="KW-0812">Transmembrane</keyword>
<protein>
    <recommendedName>
        <fullName evidence="3">MHYT domain-containing protein</fullName>
    </recommendedName>
</protein>
<feature type="transmembrane region" description="Helical" evidence="2">
    <location>
        <begin position="84"/>
        <end position="105"/>
    </location>
</feature>
<keyword evidence="5" id="KW-1185">Reference proteome</keyword>
<evidence type="ECO:0000256" key="1">
    <source>
        <dbReference type="SAM" id="MobiDB-lite"/>
    </source>
</evidence>
<feature type="region of interest" description="Disordered" evidence="1">
    <location>
        <begin position="182"/>
        <end position="202"/>
    </location>
</feature>
<dbReference type="Proteomes" id="UP001210925">
    <property type="component" value="Unassembled WGS sequence"/>
</dbReference>
<keyword evidence="2" id="KW-0472">Membrane</keyword>
<dbReference type="Pfam" id="PF03707">
    <property type="entry name" value="MHYT"/>
    <property type="match status" value="1"/>
</dbReference>
<feature type="transmembrane region" description="Helical" evidence="2">
    <location>
        <begin position="144"/>
        <end position="172"/>
    </location>
</feature>
<evidence type="ECO:0000259" key="3">
    <source>
        <dbReference type="Pfam" id="PF03707"/>
    </source>
</evidence>